<keyword evidence="1" id="KW-0472">Membrane</keyword>
<dbReference type="SUPFAM" id="SSF53756">
    <property type="entry name" value="UDP-Glycosyltransferase/glycogen phosphorylase"/>
    <property type="match status" value="1"/>
</dbReference>
<name>A0AAP2JXA2_PRORE</name>
<reference evidence="2" key="1">
    <citation type="submission" date="2019-02" db="EMBL/GenBank/DDBJ databases">
        <title>Genomic characterization of isolates from hospital effluents in KZN, South Africa.</title>
        <authorList>
            <person name="Ntshobeni N."/>
            <person name="Allam M."/>
            <person name="Ismail A."/>
            <person name="Amoako D."/>
            <person name="Essack S."/>
            <person name="Chenia H."/>
        </authorList>
    </citation>
    <scope>NUCLEOTIDE SEQUENCE</scope>
    <source>
        <strain evidence="2">AFE97_S1</strain>
    </source>
</reference>
<dbReference type="RefSeq" id="WP_129467173.1">
    <property type="nucleotide sequence ID" value="NZ_QVPC01000011.1"/>
</dbReference>
<accession>A0AAP2JXA2</accession>
<evidence type="ECO:0000313" key="2">
    <source>
        <dbReference type="EMBL" id="MBX6979778.1"/>
    </source>
</evidence>
<evidence type="ECO:0008006" key="4">
    <source>
        <dbReference type="Google" id="ProtNLM"/>
    </source>
</evidence>
<sequence>MSKIAYLYKRKKRDSAWSTVISELGDFLQKNHENCHVIPVDNSSLKDLNNSKIDLKNLNLNKNDILIVNHAICVWLFLRYFISLKKRGVKIIFLFHEHEHILGIKYILKNMKNIRIKEWLRHLKFWYRVPTNISTSTICLSSSQAFALNKSNFERISFLGIDPLNFPEKKNNNSLQSSDLLTIMFPHDPQRFDKGNRFFEKLKNKKNFKFIYGRSVILPYNEVFKKYHDSDIIFLPSDSESYSLVLAEALSTNSCIITNANVGIIQLLLSIYTTQELESFGLFICIHSDIGYESGLIKAKTFLKKKQPNTIELFNILRLDKKSAYERLLKYLYRVEKSDV</sequence>
<dbReference type="Gene3D" id="3.40.50.2000">
    <property type="entry name" value="Glycogen Phosphorylase B"/>
    <property type="match status" value="1"/>
</dbReference>
<evidence type="ECO:0000256" key="1">
    <source>
        <dbReference type="SAM" id="Phobius"/>
    </source>
</evidence>
<keyword evidence="1" id="KW-1133">Transmembrane helix</keyword>
<gene>
    <name evidence="2" type="ORF">EX242_05830</name>
</gene>
<protein>
    <recommendedName>
        <fullName evidence="4">Glycosyltransferase</fullName>
    </recommendedName>
</protein>
<evidence type="ECO:0000313" key="3">
    <source>
        <dbReference type="Proteomes" id="UP000824410"/>
    </source>
</evidence>
<proteinExistence type="predicted"/>
<comment type="caution">
    <text evidence="2">The sequence shown here is derived from an EMBL/GenBank/DDBJ whole genome shotgun (WGS) entry which is preliminary data.</text>
</comment>
<dbReference type="AlphaFoldDB" id="A0AAP2JXA2"/>
<organism evidence="2 3">
    <name type="scientific">Providencia rettgeri</name>
    <dbReference type="NCBI Taxonomy" id="587"/>
    <lineage>
        <taxon>Bacteria</taxon>
        <taxon>Pseudomonadati</taxon>
        <taxon>Pseudomonadota</taxon>
        <taxon>Gammaproteobacteria</taxon>
        <taxon>Enterobacterales</taxon>
        <taxon>Morganellaceae</taxon>
        <taxon>Providencia</taxon>
    </lineage>
</organism>
<dbReference type="EMBL" id="SHDO01000007">
    <property type="protein sequence ID" value="MBX6979778.1"/>
    <property type="molecule type" value="Genomic_DNA"/>
</dbReference>
<dbReference type="Proteomes" id="UP000824410">
    <property type="component" value="Unassembled WGS sequence"/>
</dbReference>
<keyword evidence="1" id="KW-0812">Transmembrane</keyword>
<feature type="transmembrane region" description="Helical" evidence="1">
    <location>
        <begin position="65"/>
        <end position="82"/>
    </location>
</feature>